<dbReference type="Pfam" id="PF00326">
    <property type="entry name" value="Peptidase_S9"/>
    <property type="match status" value="1"/>
</dbReference>
<keyword evidence="2" id="KW-0645">Protease</keyword>
<accession>A0ABV7YKK3</accession>
<evidence type="ECO:0000256" key="1">
    <source>
        <dbReference type="ARBA" id="ARBA00022801"/>
    </source>
</evidence>
<evidence type="ECO:0000256" key="3">
    <source>
        <dbReference type="SAM" id="MobiDB-lite"/>
    </source>
</evidence>
<dbReference type="Proteomes" id="UP001595699">
    <property type="component" value="Unassembled WGS sequence"/>
</dbReference>
<dbReference type="PANTHER" id="PTHR42776:SF4">
    <property type="entry name" value="ACYLAMINO-ACID-RELEASING ENZYME"/>
    <property type="match status" value="1"/>
</dbReference>
<dbReference type="EMBL" id="JBHRZH010000039">
    <property type="protein sequence ID" value="MFC3765468.1"/>
    <property type="molecule type" value="Genomic_DNA"/>
</dbReference>
<dbReference type="Pfam" id="PF07676">
    <property type="entry name" value="PD40"/>
    <property type="match status" value="1"/>
</dbReference>
<comment type="caution">
    <text evidence="5">The sequence shown here is derived from an EMBL/GenBank/DDBJ whole genome shotgun (WGS) entry which is preliminary data.</text>
</comment>
<feature type="region of interest" description="Disordered" evidence="3">
    <location>
        <begin position="1"/>
        <end position="23"/>
    </location>
</feature>
<name>A0ABV7YKK3_9ACTN</name>
<dbReference type="RefSeq" id="WP_205119457.1">
    <property type="nucleotide sequence ID" value="NZ_JAFBCM010000001.1"/>
</dbReference>
<keyword evidence="2" id="KW-0720">Serine protease</keyword>
<feature type="region of interest" description="Disordered" evidence="3">
    <location>
        <begin position="154"/>
        <end position="173"/>
    </location>
</feature>
<dbReference type="SUPFAM" id="SSF53474">
    <property type="entry name" value="alpha/beta-Hydrolases"/>
    <property type="match status" value="1"/>
</dbReference>
<evidence type="ECO:0000313" key="5">
    <source>
        <dbReference type="EMBL" id="MFC3765468.1"/>
    </source>
</evidence>
<evidence type="ECO:0000256" key="2">
    <source>
        <dbReference type="ARBA" id="ARBA00022825"/>
    </source>
</evidence>
<dbReference type="InterPro" id="IPR011042">
    <property type="entry name" value="6-blade_b-propeller_TolB-like"/>
</dbReference>
<evidence type="ECO:0000313" key="6">
    <source>
        <dbReference type="Proteomes" id="UP001595699"/>
    </source>
</evidence>
<dbReference type="PANTHER" id="PTHR42776">
    <property type="entry name" value="SERINE PEPTIDASE S9 FAMILY MEMBER"/>
    <property type="match status" value="1"/>
</dbReference>
<protein>
    <submittedName>
        <fullName evidence="5">Prolyl oligopeptidase family serine peptidase</fullName>
    </submittedName>
</protein>
<dbReference type="InterPro" id="IPR029058">
    <property type="entry name" value="AB_hydrolase_fold"/>
</dbReference>
<proteinExistence type="predicted"/>
<evidence type="ECO:0000259" key="4">
    <source>
        <dbReference type="Pfam" id="PF00326"/>
    </source>
</evidence>
<dbReference type="Gene3D" id="2.120.10.30">
    <property type="entry name" value="TolB, C-terminal domain"/>
    <property type="match status" value="2"/>
</dbReference>
<dbReference type="SUPFAM" id="SSF82171">
    <property type="entry name" value="DPP6 N-terminal domain-like"/>
    <property type="match status" value="1"/>
</dbReference>
<dbReference type="InterPro" id="IPR011659">
    <property type="entry name" value="WD40"/>
</dbReference>
<keyword evidence="1" id="KW-0378">Hydrolase</keyword>
<feature type="compositionally biased region" description="Basic and acidic residues" evidence="3">
    <location>
        <begin position="163"/>
        <end position="173"/>
    </location>
</feature>
<reference evidence="6" key="1">
    <citation type="journal article" date="2019" name="Int. J. Syst. Evol. Microbiol.">
        <title>The Global Catalogue of Microorganisms (GCM) 10K type strain sequencing project: providing services to taxonomists for standard genome sequencing and annotation.</title>
        <authorList>
            <consortium name="The Broad Institute Genomics Platform"/>
            <consortium name="The Broad Institute Genome Sequencing Center for Infectious Disease"/>
            <person name="Wu L."/>
            <person name="Ma J."/>
        </authorList>
    </citation>
    <scope>NUCLEOTIDE SEQUENCE [LARGE SCALE GENOMIC DNA]</scope>
    <source>
        <strain evidence="6">CGMCC 4.7241</strain>
    </source>
</reference>
<feature type="domain" description="Peptidase S9 prolyl oligopeptidase catalytic" evidence="4">
    <location>
        <begin position="474"/>
        <end position="677"/>
    </location>
</feature>
<keyword evidence="6" id="KW-1185">Reference proteome</keyword>
<sequence>MTASEQNEAEQNEPEQPATPYHDLDAYLALSRLGGLALSPDGSRLVTAVQKLSPDKKKFLTALWELDPSGERPARRLTRSAKGESNAAFLPNGDLLFTSVRPDVEADPDSKQDDEKPALWLLPVRGGEARPIANRPGGIANVVTAKDAGTFVVESGTMPGTKTAEEDTDRRKARKDADVNAILHQAYPIRYWDHDLGPDEQRLFAADRLEDEASRLSLRDLTPAPGRSLDQASYDLTPDGRTLVSRWTVDLPRADRRPVLVAIDTETGERRVLVDDPLYEFGSPVVSPDGRYVVSDRDLRSTREAPPKVSLWLQPLDGSEGRELMPESELWPSGTAWSPDGSALFFVADEDGRAPVFRLEVESGELTRLASDGAYSNLVVAPDGLSLYAIRAAIDAAPAVVQLGTEATDQTPTYLRGPIEASPLPGTLTEVSTTVADGSRVRAWLVLPSGASAEQKAPLLLWIHGGPLASWNAWSWRWNPWLMAAQGYAVLLPDPALSTGYGQAFIERGWGTWGEAPYTDLMAITDATLERSDIDADHVAAMGGSFGGYMANWVAGHTDRFAAIVTHASLWALDTFGFTTDSSNYWQRELTPERALASSPAESIGAITTPVLVIHGDRDYRVPIGEGLRLWYELVHSHDGDPAELPHRFLYYPDENHWILKPQGAKVWYETVLGFLGLHVFGEKWERSTLL</sequence>
<dbReference type="InterPro" id="IPR001375">
    <property type="entry name" value="Peptidase_S9_cat"/>
</dbReference>
<dbReference type="Gene3D" id="3.40.50.1820">
    <property type="entry name" value="alpha/beta hydrolase"/>
    <property type="match status" value="1"/>
</dbReference>
<organism evidence="5 6">
    <name type="scientific">Tenggerimyces flavus</name>
    <dbReference type="NCBI Taxonomy" id="1708749"/>
    <lineage>
        <taxon>Bacteria</taxon>
        <taxon>Bacillati</taxon>
        <taxon>Actinomycetota</taxon>
        <taxon>Actinomycetes</taxon>
        <taxon>Propionibacteriales</taxon>
        <taxon>Nocardioidaceae</taxon>
        <taxon>Tenggerimyces</taxon>
    </lineage>
</organism>
<gene>
    <name evidence="5" type="ORF">ACFOUW_31870</name>
</gene>